<proteinExistence type="predicted"/>
<evidence type="ECO:0000313" key="2">
    <source>
        <dbReference type="Proteomes" id="UP001319180"/>
    </source>
</evidence>
<accession>A0AAP2DFA5</accession>
<protein>
    <submittedName>
        <fullName evidence="1">Uncharacterized protein</fullName>
    </submittedName>
</protein>
<comment type="caution">
    <text evidence="1">The sequence shown here is derived from an EMBL/GenBank/DDBJ whole genome shotgun (WGS) entry which is preliminary data.</text>
</comment>
<keyword evidence="2" id="KW-1185">Reference proteome</keyword>
<evidence type="ECO:0000313" key="1">
    <source>
        <dbReference type="EMBL" id="MBT1689650.1"/>
    </source>
</evidence>
<dbReference type="AlphaFoldDB" id="A0AAP2DFA5"/>
<gene>
    <name evidence="1" type="ORF">KK078_24010</name>
</gene>
<name>A0AAP2DFA5_9BACT</name>
<dbReference type="EMBL" id="JAHESC010000045">
    <property type="protein sequence ID" value="MBT1689650.1"/>
    <property type="molecule type" value="Genomic_DNA"/>
</dbReference>
<sequence>MSQRIIDRSYVGEVLQHIYTSDLNTGVSLICNGGYFYLETSDGRVALRGTSVEEAITDLASVLVESFPASAFAEWWISNFREDRPWRRTN</sequence>
<dbReference type="RefSeq" id="WP_254092870.1">
    <property type="nucleotide sequence ID" value="NZ_JAHESC010000045.1"/>
</dbReference>
<organism evidence="1 2">
    <name type="scientific">Dawidia soli</name>
    <dbReference type="NCBI Taxonomy" id="2782352"/>
    <lineage>
        <taxon>Bacteria</taxon>
        <taxon>Pseudomonadati</taxon>
        <taxon>Bacteroidota</taxon>
        <taxon>Cytophagia</taxon>
        <taxon>Cytophagales</taxon>
        <taxon>Chryseotaleaceae</taxon>
        <taxon>Dawidia</taxon>
    </lineage>
</organism>
<dbReference type="Proteomes" id="UP001319180">
    <property type="component" value="Unassembled WGS sequence"/>
</dbReference>
<reference evidence="1 2" key="1">
    <citation type="submission" date="2021-05" db="EMBL/GenBank/DDBJ databases">
        <title>A Polyphasic approach of four new species of the genus Ohtaekwangia: Ohtaekwangia histidinii sp. nov., Ohtaekwangia cretensis sp. nov., Ohtaekwangia indiensis sp. nov., Ohtaekwangia reichenbachii sp. nov. from diverse environment.</title>
        <authorList>
            <person name="Octaviana S."/>
        </authorList>
    </citation>
    <scope>NUCLEOTIDE SEQUENCE [LARGE SCALE GENOMIC DNA]</scope>
    <source>
        <strain evidence="1 2">PWU37</strain>
    </source>
</reference>